<dbReference type="InterPro" id="IPR012340">
    <property type="entry name" value="NA-bd_OB-fold"/>
</dbReference>
<comment type="similarity">
    <text evidence="1 7">Belongs to the RecO family.</text>
</comment>
<dbReference type="GO" id="GO:0006310">
    <property type="term" value="P:DNA recombination"/>
    <property type="evidence" value="ECO:0007669"/>
    <property type="project" value="UniProtKB-UniRule"/>
</dbReference>
<dbReference type="Pfam" id="PF02565">
    <property type="entry name" value="RecO_C"/>
    <property type="match status" value="1"/>
</dbReference>
<dbReference type="PANTHER" id="PTHR33991">
    <property type="entry name" value="DNA REPAIR PROTEIN RECO"/>
    <property type="match status" value="1"/>
</dbReference>
<dbReference type="GO" id="GO:0006302">
    <property type="term" value="P:double-strand break repair"/>
    <property type="evidence" value="ECO:0007669"/>
    <property type="project" value="TreeGrafter"/>
</dbReference>
<organism evidence="9 10">
    <name type="scientific">Micavibrio aeruginosavorus</name>
    <dbReference type="NCBI Taxonomy" id="349221"/>
    <lineage>
        <taxon>Bacteria</taxon>
        <taxon>Pseudomonadati</taxon>
        <taxon>Bdellovibrionota</taxon>
        <taxon>Bdellovibrionia</taxon>
        <taxon>Bdellovibrionales</taxon>
        <taxon>Pseudobdellovibrionaceae</taxon>
        <taxon>Micavibrio</taxon>
    </lineage>
</organism>
<dbReference type="PANTHER" id="PTHR33991:SF1">
    <property type="entry name" value="DNA REPAIR PROTEIN RECO"/>
    <property type="match status" value="1"/>
</dbReference>
<dbReference type="Gene3D" id="1.20.1440.120">
    <property type="entry name" value="Recombination protein O, C-terminal domain"/>
    <property type="match status" value="1"/>
</dbReference>
<dbReference type="Pfam" id="PF11967">
    <property type="entry name" value="RecO_N"/>
    <property type="match status" value="1"/>
</dbReference>
<evidence type="ECO:0000259" key="8">
    <source>
        <dbReference type="Pfam" id="PF11967"/>
    </source>
</evidence>
<dbReference type="InterPro" id="IPR037278">
    <property type="entry name" value="ARFGAP/RecO"/>
</dbReference>
<dbReference type="Gene3D" id="2.40.50.140">
    <property type="entry name" value="Nucleic acid-binding proteins"/>
    <property type="match status" value="1"/>
</dbReference>
<comment type="caution">
    <text evidence="9">The sequence shown here is derived from an EMBL/GenBank/DDBJ whole genome shotgun (WGS) entry which is preliminary data.</text>
</comment>
<dbReference type="InterPro" id="IPR003717">
    <property type="entry name" value="RecO"/>
</dbReference>
<dbReference type="InterPro" id="IPR042242">
    <property type="entry name" value="RecO_C"/>
</dbReference>
<dbReference type="SUPFAM" id="SSF50249">
    <property type="entry name" value="Nucleic acid-binding proteins"/>
    <property type="match status" value="1"/>
</dbReference>
<gene>
    <name evidence="7" type="primary">recO</name>
    <name evidence="9" type="ORF">DI626_02195</name>
</gene>
<comment type="function">
    <text evidence="7">Involved in DNA repair and RecF pathway recombination.</text>
</comment>
<protein>
    <recommendedName>
        <fullName evidence="2 7">DNA repair protein RecO</fullName>
    </recommendedName>
    <alternativeName>
        <fullName evidence="6 7">Recombination protein O</fullName>
    </alternativeName>
</protein>
<reference evidence="9 10" key="1">
    <citation type="submission" date="2017-08" db="EMBL/GenBank/DDBJ databases">
        <title>Infants hospitalized years apart are colonized by the same room-sourced microbial strains.</title>
        <authorList>
            <person name="Brooks B."/>
            <person name="Olm M.R."/>
            <person name="Firek B.A."/>
            <person name="Baker R."/>
            <person name="Thomas B.C."/>
            <person name="Morowitz M.J."/>
            <person name="Banfield J.F."/>
        </authorList>
    </citation>
    <scope>NUCLEOTIDE SEQUENCE [LARGE SCALE GENOMIC DNA]</scope>
    <source>
        <strain evidence="9">S2_018_000_R2_104</strain>
    </source>
</reference>
<evidence type="ECO:0000256" key="5">
    <source>
        <dbReference type="ARBA" id="ARBA00023204"/>
    </source>
</evidence>
<sequence>MEEWRDQGYVLAIRPHGEGGAVASILTENHGRHAGYVYGAQSSKRRAILEPGTWVAVEWKSRVEGQLGNYTLEQKGGLPFGMLDDPLKLSAMLSACALCDSALPEREGHSGLYHGFQTLIGMFDNPVWGAAYIYWEIALLKELGFGLDFTKCAGGGDARTLSYISPKSGRAVSAAAAEPYKDKLLELPSFLKPDGGFPDEVEIHKGLRMTGHFLEHWVYAQHTKGVPEPRLRFEARYAKYVADLKDTHGQEDNNQKRGIQGY</sequence>
<dbReference type="GO" id="GO:0043590">
    <property type="term" value="C:bacterial nucleoid"/>
    <property type="evidence" value="ECO:0007669"/>
    <property type="project" value="TreeGrafter"/>
</dbReference>
<evidence type="ECO:0000256" key="3">
    <source>
        <dbReference type="ARBA" id="ARBA00022763"/>
    </source>
</evidence>
<evidence type="ECO:0000256" key="2">
    <source>
        <dbReference type="ARBA" id="ARBA00021310"/>
    </source>
</evidence>
<evidence type="ECO:0000256" key="7">
    <source>
        <dbReference type="HAMAP-Rule" id="MF_00201"/>
    </source>
</evidence>
<evidence type="ECO:0000256" key="6">
    <source>
        <dbReference type="ARBA" id="ARBA00033409"/>
    </source>
</evidence>
<keyword evidence="3 7" id="KW-0227">DNA damage</keyword>
<dbReference type="EMBL" id="QFNK01000023">
    <property type="protein sequence ID" value="PZO88259.1"/>
    <property type="molecule type" value="Genomic_DNA"/>
</dbReference>
<evidence type="ECO:0000256" key="4">
    <source>
        <dbReference type="ARBA" id="ARBA00023172"/>
    </source>
</evidence>
<dbReference type="AlphaFoldDB" id="A0A2W5A714"/>
<dbReference type="SUPFAM" id="SSF57863">
    <property type="entry name" value="ArfGap/RecO-like zinc finger"/>
    <property type="match status" value="1"/>
</dbReference>
<evidence type="ECO:0000256" key="1">
    <source>
        <dbReference type="ARBA" id="ARBA00007452"/>
    </source>
</evidence>
<feature type="domain" description="DNA replication/recombination mediator RecO N-terminal" evidence="8">
    <location>
        <begin position="1"/>
        <end position="70"/>
    </location>
</feature>
<dbReference type="Proteomes" id="UP000249557">
    <property type="component" value="Unassembled WGS sequence"/>
</dbReference>
<dbReference type="NCBIfam" id="TIGR00613">
    <property type="entry name" value="reco"/>
    <property type="match status" value="1"/>
</dbReference>
<accession>A0A2W5A714</accession>
<keyword evidence="5 7" id="KW-0234">DNA repair</keyword>
<dbReference type="HAMAP" id="MF_00201">
    <property type="entry name" value="RecO"/>
    <property type="match status" value="1"/>
</dbReference>
<name>A0A2W5A714_9BACT</name>
<evidence type="ECO:0000313" key="9">
    <source>
        <dbReference type="EMBL" id="PZO88259.1"/>
    </source>
</evidence>
<dbReference type="InterPro" id="IPR022572">
    <property type="entry name" value="DNA_rep/recomb_RecO_N"/>
</dbReference>
<proteinExistence type="inferred from homology"/>
<evidence type="ECO:0000313" key="10">
    <source>
        <dbReference type="Proteomes" id="UP000249557"/>
    </source>
</evidence>
<keyword evidence="4 7" id="KW-0233">DNA recombination</keyword>